<reference evidence="1 2" key="1">
    <citation type="journal article" date="2019" name="Gigascience">
        <title>Whole-genome sequence of the oriental lung fluke Paragonimus westermani.</title>
        <authorList>
            <person name="Oey H."/>
            <person name="Zakrzewski M."/>
            <person name="Narain K."/>
            <person name="Devi K.R."/>
            <person name="Agatsuma T."/>
            <person name="Nawaratna S."/>
            <person name="Gobert G.N."/>
            <person name="Jones M.K."/>
            <person name="Ragan M.A."/>
            <person name="McManus D.P."/>
            <person name="Krause L."/>
        </authorList>
    </citation>
    <scope>NUCLEOTIDE SEQUENCE [LARGE SCALE GENOMIC DNA]</scope>
    <source>
        <strain evidence="1 2">IND2009</strain>
    </source>
</reference>
<organism evidence="1 2">
    <name type="scientific">Paragonimus westermani</name>
    <dbReference type="NCBI Taxonomy" id="34504"/>
    <lineage>
        <taxon>Eukaryota</taxon>
        <taxon>Metazoa</taxon>
        <taxon>Spiralia</taxon>
        <taxon>Lophotrochozoa</taxon>
        <taxon>Platyhelminthes</taxon>
        <taxon>Trematoda</taxon>
        <taxon>Digenea</taxon>
        <taxon>Plagiorchiida</taxon>
        <taxon>Troglotremata</taxon>
        <taxon>Troglotrematidae</taxon>
        <taxon>Paragonimus</taxon>
    </lineage>
</organism>
<dbReference type="Proteomes" id="UP000324629">
    <property type="component" value="Unassembled WGS sequence"/>
</dbReference>
<dbReference type="AlphaFoldDB" id="A0A5J4NA52"/>
<comment type="caution">
    <text evidence="1">The sequence shown here is derived from an EMBL/GenBank/DDBJ whole genome shotgun (WGS) entry which is preliminary data.</text>
</comment>
<feature type="non-terminal residue" evidence="1">
    <location>
        <position position="249"/>
    </location>
</feature>
<proteinExistence type="predicted"/>
<gene>
    <name evidence="1" type="ORF">DEA37_0010231</name>
</gene>
<sequence length="249" mass="28586">MYQHYLNKGQHVNIPKEEDPYWEVLEDRLLGVAPAFLQALGYRLDVDDKLVVTSIEGEEVGTLSFQLIPCTRSGKPWSELGASGSGHGDFVDDPNELLGQPFHFKIGITDLDILKAHDLTKVTIRYRVFKETDWTIVEFPKDYFRGGTSIRHLIDHTRIVSIPQITFEHLDYLANHCICFMVYVSQAEDVKSHISSTKEFSSVVRSVQASRRYSRVQAEEYCDMNRLKTELTLIQRSLDRHVAVGEQLR</sequence>
<dbReference type="EMBL" id="QNGE01005013">
    <property type="protein sequence ID" value="KAA3672353.1"/>
    <property type="molecule type" value="Genomic_DNA"/>
</dbReference>
<accession>A0A5J4NA52</accession>
<keyword evidence="2" id="KW-1185">Reference proteome</keyword>
<name>A0A5J4NA52_9TREM</name>
<evidence type="ECO:0000313" key="2">
    <source>
        <dbReference type="Proteomes" id="UP000324629"/>
    </source>
</evidence>
<protein>
    <submittedName>
        <fullName evidence="1">Uncharacterized protein</fullName>
    </submittedName>
</protein>
<evidence type="ECO:0000313" key="1">
    <source>
        <dbReference type="EMBL" id="KAA3672353.1"/>
    </source>
</evidence>